<evidence type="ECO:0000313" key="2">
    <source>
        <dbReference type="Proteomes" id="UP001212160"/>
    </source>
</evidence>
<comment type="caution">
    <text evidence="1">The sequence shown here is derived from an EMBL/GenBank/DDBJ whole genome shotgun (WGS) entry which is preliminary data.</text>
</comment>
<dbReference type="Proteomes" id="UP001212160">
    <property type="component" value="Unassembled WGS sequence"/>
</dbReference>
<sequence>MAYCYDGKTYETIKELAEEYGIDRQRIYSFRRRGWSLEDAMQMCINDVRGRGRLFEYNGKLYRSPKVLAEEYGLPWSSLSHYIQRCKTVEEAVDRCQKTQEKKIMLWGKKYRSRYEVATAFGIRETSISAEIHTSNRTLEEIVLELLQKEAICFEGKPIIHW</sequence>
<accession>A0AAW6DKP3</accession>
<dbReference type="RefSeq" id="WP_243039538.1">
    <property type="nucleotide sequence ID" value="NZ_JAQMLA010000029.1"/>
</dbReference>
<dbReference type="AlphaFoldDB" id="A0AAW6DKP3"/>
<dbReference type="EMBL" id="JAQMLA010000029">
    <property type="protein sequence ID" value="MDB8687144.1"/>
    <property type="molecule type" value="Genomic_DNA"/>
</dbReference>
<evidence type="ECO:0000313" key="1">
    <source>
        <dbReference type="EMBL" id="MDB8687144.1"/>
    </source>
</evidence>
<protein>
    <submittedName>
        <fullName evidence="1">Uncharacterized protein</fullName>
    </submittedName>
</protein>
<proteinExistence type="predicted"/>
<name>A0AAW6DKP3_MEDGN</name>
<gene>
    <name evidence="1" type="ORF">PNW85_10700</name>
</gene>
<organism evidence="1 2">
    <name type="scientific">Mediterraneibacter gnavus</name>
    <name type="common">Ruminococcus gnavus</name>
    <dbReference type="NCBI Taxonomy" id="33038"/>
    <lineage>
        <taxon>Bacteria</taxon>
        <taxon>Bacillati</taxon>
        <taxon>Bacillota</taxon>
        <taxon>Clostridia</taxon>
        <taxon>Lachnospirales</taxon>
        <taxon>Lachnospiraceae</taxon>
        <taxon>Mediterraneibacter</taxon>
    </lineage>
</organism>
<reference evidence="1" key="1">
    <citation type="submission" date="2023-01" db="EMBL/GenBank/DDBJ databases">
        <title>Human gut microbiome strain richness.</title>
        <authorList>
            <person name="Chen-Liaw A."/>
        </authorList>
    </citation>
    <scope>NUCLEOTIDE SEQUENCE</scope>
    <source>
        <strain evidence="1">RTP21484st1_H11_RTP21484_190118</strain>
    </source>
</reference>